<dbReference type="GO" id="GO:0016020">
    <property type="term" value="C:membrane"/>
    <property type="evidence" value="ECO:0007669"/>
    <property type="project" value="TreeGrafter"/>
</dbReference>
<organism evidence="3 4">
    <name type="scientific">Spizellomyces punctatus (strain DAOM BR117)</name>
    <dbReference type="NCBI Taxonomy" id="645134"/>
    <lineage>
        <taxon>Eukaryota</taxon>
        <taxon>Fungi</taxon>
        <taxon>Fungi incertae sedis</taxon>
        <taxon>Chytridiomycota</taxon>
        <taxon>Chytridiomycota incertae sedis</taxon>
        <taxon>Chytridiomycetes</taxon>
        <taxon>Spizellomycetales</taxon>
        <taxon>Spizellomycetaceae</taxon>
        <taxon>Spizellomyces</taxon>
    </lineage>
</organism>
<reference evidence="3 4" key="1">
    <citation type="submission" date="2009-08" db="EMBL/GenBank/DDBJ databases">
        <title>The Genome Sequence of Spizellomyces punctatus strain DAOM BR117.</title>
        <authorList>
            <consortium name="The Broad Institute Genome Sequencing Platform"/>
            <person name="Russ C."/>
            <person name="Cuomo C."/>
            <person name="Shea T."/>
            <person name="Young S.K."/>
            <person name="Zeng Q."/>
            <person name="Koehrsen M."/>
            <person name="Haas B."/>
            <person name="Borodovsky M."/>
            <person name="Guigo R."/>
            <person name="Alvarado L."/>
            <person name="Berlin A."/>
            <person name="Bochicchio J."/>
            <person name="Borenstein D."/>
            <person name="Chapman S."/>
            <person name="Chen Z."/>
            <person name="Engels R."/>
            <person name="Freedman E."/>
            <person name="Gellesch M."/>
            <person name="Goldberg J."/>
            <person name="Griggs A."/>
            <person name="Gujja S."/>
            <person name="Heiman D."/>
            <person name="Hepburn T."/>
            <person name="Howarth C."/>
            <person name="Jen D."/>
            <person name="Larson L."/>
            <person name="Lewis B."/>
            <person name="Mehta T."/>
            <person name="Park D."/>
            <person name="Pearson M."/>
            <person name="Roberts A."/>
            <person name="Saif S."/>
            <person name="Shenoy N."/>
            <person name="Sisk P."/>
            <person name="Stolte C."/>
            <person name="Sykes S."/>
            <person name="Thomson T."/>
            <person name="Walk T."/>
            <person name="White J."/>
            <person name="Yandava C."/>
            <person name="Burger G."/>
            <person name="Gray M.W."/>
            <person name="Holland P.W.H."/>
            <person name="King N."/>
            <person name="Lang F.B.F."/>
            <person name="Roger A.J."/>
            <person name="Ruiz-Trillo I."/>
            <person name="Lander E."/>
            <person name="Nusbaum C."/>
        </authorList>
    </citation>
    <scope>NUCLEOTIDE SEQUENCE [LARGE SCALE GENOMIC DNA]</scope>
    <source>
        <strain evidence="3 4">DAOM BR117</strain>
    </source>
</reference>
<sequence>MLPTIAAIATASVAVLSSLVSAQSIKTCTPYQSEFDFTGFPPAWEKASTGTVNSAEFTALKARIDWSKVPSIPPKTAQAPTGPMVTTGYNVAADPDCWWTATGCTKSKVAGIDPDIVQCPQSSTLGYTFDDGPNCTQPFLYDFLKQNNQKVDLFYIGSNVRNWPREAKLGVDAGHHIAVHTWSHPLLTSLSNDEVLAELYYTKKIIKLVTGVTPKYFRPPQGDIDDRVRAIAKAINLTNIQWNLDSFDWMMQPAGPRSPAEIDANFQGWIDKAKNGSFANSGAISLEHEANEGTMRKAIEWYPKLKESFKYIMPVVSCQSIAHPYEETNISFQTFQEVVGGKPAGSGSTGSGAPPQTAASLVGGWVAAVAAAVGAAFL</sequence>
<evidence type="ECO:0000313" key="4">
    <source>
        <dbReference type="Proteomes" id="UP000053201"/>
    </source>
</evidence>
<dbReference type="PANTHER" id="PTHR10587:SF98">
    <property type="entry name" value="CHITIN DEACETYLASE"/>
    <property type="match status" value="1"/>
</dbReference>
<dbReference type="GeneID" id="27686054"/>
<dbReference type="PROSITE" id="PS51677">
    <property type="entry name" value="NODB"/>
    <property type="match status" value="1"/>
</dbReference>
<proteinExistence type="predicted"/>
<dbReference type="InterPro" id="IPR050248">
    <property type="entry name" value="Polysacc_deacetylase_ArnD"/>
</dbReference>
<name>A0A0L0HKG9_SPIPD</name>
<dbReference type="PANTHER" id="PTHR10587">
    <property type="entry name" value="GLYCOSYL TRANSFERASE-RELATED"/>
    <property type="match status" value="1"/>
</dbReference>
<dbReference type="RefSeq" id="XP_016610005.1">
    <property type="nucleotide sequence ID" value="XM_016750760.1"/>
</dbReference>
<dbReference type="GO" id="GO:0004099">
    <property type="term" value="F:chitin deacetylase activity"/>
    <property type="evidence" value="ECO:0007669"/>
    <property type="project" value="UniProtKB-ARBA"/>
</dbReference>
<dbReference type="VEuPathDB" id="FungiDB:SPPG_02473"/>
<keyword evidence="1" id="KW-0732">Signal</keyword>
<protein>
    <recommendedName>
        <fullName evidence="2">NodB homology domain-containing protein</fullName>
    </recommendedName>
</protein>
<dbReference type="AlphaFoldDB" id="A0A0L0HKG9"/>
<dbReference type="STRING" id="645134.A0A0L0HKG9"/>
<dbReference type="GO" id="GO:0005975">
    <property type="term" value="P:carbohydrate metabolic process"/>
    <property type="evidence" value="ECO:0007669"/>
    <property type="project" value="InterPro"/>
</dbReference>
<dbReference type="EMBL" id="KQ257453">
    <property type="protein sequence ID" value="KND01966.1"/>
    <property type="molecule type" value="Genomic_DNA"/>
</dbReference>
<keyword evidence="4" id="KW-1185">Reference proteome</keyword>
<dbReference type="SUPFAM" id="SSF88713">
    <property type="entry name" value="Glycoside hydrolase/deacetylase"/>
    <property type="match status" value="1"/>
</dbReference>
<dbReference type="InParanoid" id="A0A0L0HKG9"/>
<dbReference type="Proteomes" id="UP000053201">
    <property type="component" value="Unassembled WGS sequence"/>
</dbReference>
<feature type="chain" id="PRO_5005540027" description="NodB homology domain-containing protein" evidence="1">
    <location>
        <begin position="23"/>
        <end position="378"/>
    </location>
</feature>
<dbReference type="GO" id="GO:0009272">
    <property type="term" value="P:fungal-type cell wall biogenesis"/>
    <property type="evidence" value="ECO:0007669"/>
    <property type="project" value="UniProtKB-ARBA"/>
</dbReference>
<feature type="domain" description="NodB homology" evidence="2">
    <location>
        <begin position="123"/>
        <end position="316"/>
    </location>
</feature>
<dbReference type="OrthoDB" id="2145317at2759"/>
<dbReference type="Pfam" id="PF01522">
    <property type="entry name" value="Polysacc_deac_1"/>
    <property type="match status" value="1"/>
</dbReference>
<evidence type="ECO:0000313" key="3">
    <source>
        <dbReference type="EMBL" id="KND01966.1"/>
    </source>
</evidence>
<accession>A0A0L0HKG9</accession>
<evidence type="ECO:0000256" key="1">
    <source>
        <dbReference type="SAM" id="SignalP"/>
    </source>
</evidence>
<evidence type="ECO:0000259" key="2">
    <source>
        <dbReference type="PROSITE" id="PS51677"/>
    </source>
</evidence>
<dbReference type="InterPro" id="IPR002509">
    <property type="entry name" value="NODB_dom"/>
</dbReference>
<dbReference type="InterPro" id="IPR011330">
    <property type="entry name" value="Glyco_hydro/deAcase_b/a-brl"/>
</dbReference>
<gene>
    <name evidence="3" type="ORF">SPPG_02473</name>
</gene>
<dbReference type="Gene3D" id="3.20.20.370">
    <property type="entry name" value="Glycoside hydrolase/deacetylase"/>
    <property type="match status" value="1"/>
</dbReference>
<dbReference type="OMA" id="CPRARSK"/>
<dbReference type="CDD" id="cd10952">
    <property type="entry name" value="CE4_MrCDA_like"/>
    <property type="match status" value="1"/>
</dbReference>
<feature type="signal peptide" evidence="1">
    <location>
        <begin position="1"/>
        <end position="22"/>
    </location>
</feature>